<comment type="caution">
    <text evidence="3">The sequence shown here is derived from an EMBL/GenBank/DDBJ whole genome shotgun (WGS) entry which is preliminary data.</text>
</comment>
<evidence type="ECO:0000256" key="1">
    <source>
        <dbReference type="ARBA" id="ARBA00023125"/>
    </source>
</evidence>
<evidence type="ECO:0000313" key="4">
    <source>
        <dbReference type="Proteomes" id="UP001595764"/>
    </source>
</evidence>
<sequence>MRIGEVAERAGVSVRSLRYYEQQGLLESTRTSGGQRRYGEDAVSWVGLIQQLYAAGLSSATIRELMPCLHAGVSTPESRDRLRTEKTRLDEYISGLERTRERLEAMIELAETPNPHCPVVLGR</sequence>
<dbReference type="Pfam" id="PF13411">
    <property type="entry name" value="MerR_1"/>
    <property type="match status" value="1"/>
</dbReference>
<gene>
    <name evidence="3" type="ORF">ACFORO_22690</name>
</gene>
<proteinExistence type="predicted"/>
<dbReference type="PANTHER" id="PTHR30204:SF97">
    <property type="entry name" value="MERR FAMILY REGULATORY PROTEIN"/>
    <property type="match status" value="1"/>
</dbReference>
<accession>A0ABV7QIS9</accession>
<dbReference type="PRINTS" id="PR00040">
    <property type="entry name" value="HTHMERR"/>
</dbReference>
<dbReference type="InterPro" id="IPR000551">
    <property type="entry name" value="MerR-type_HTH_dom"/>
</dbReference>
<dbReference type="InterPro" id="IPR047057">
    <property type="entry name" value="MerR_fam"/>
</dbReference>
<dbReference type="PROSITE" id="PS00552">
    <property type="entry name" value="HTH_MERR_1"/>
    <property type="match status" value="1"/>
</dbReference>
<dbReference type="Gene3D" id="1.10.1660.10">
    <property type="match status" value="1"/>
</dbReference>
<feature type="domain" description="HTH merR-type" evidence="2">
    <location>
        <begin position="1"/>
        <end position="68"/>
    </location>
</feature>
<dbReference type="EMBL" id="JBHRWI010000027">
    <property type="protein sequence ID" value="MFC3512996.1"/>
    <property type="molecule type" value="Genomic_DNA"/>
</dbReference>
<dbReference type="CDD" id="cd01282">
    <property type="entry name" value="HTH_MerR-like_sg3"/>
    <property type="match status" value="1"/>
</dbReference>
<organism evidence="3 4">
    <name type="scientific">Amycolatopsis halotolerans</name>
    <dbReference type="NCBI Taxonomy" id="330083"/>
    <lineage>
        <taxon>Bacteria</taxon>
        <taxon>Bacillati</taxon>
        <taxon>Actinomycetota</taxon>
        <taxon>Actinomycetes</taxon>
        <taxon>Pseudonocardiales</taxon>
        <taxon>Pseudonocardiaceae</taxon>
        <taxon>Amycolatopsis</taxon>
    </lineage>
</organism>
<keyword evidence="1" id="KW-0238">DNA-binding</keyword>
<dbReference type="SMART" id="SM00422">
    <property type="entry name" value="HTH_MERR"/>
    <property type="match status" value="1"/>
</dbReference>
<dbReference type="PROSITE" id="PS50937">
    <property type="entry name" value="HTH_MERR_2"/>
    <property type="match status" value="1"/>
</dbReference>
<dbReference type="Proteomes" id="UP001595764">
    <property type="component" value="Unassembled WGS sequence"/>
</dbReference>
<evidence type="ECO:0000313" key="3">
    <source>
        <dbReference type="EMBL" id="MFC3512996.1"/>
    </source>
</evidence>
<keyword evidence="4" id="KW-1185">Reference proteome</keyword>
<protein>
    <submittedName>
        <fullName evidence="3">MerR family transcriptional regulator</fullName>
    </submittedName>
</protein>
<name>A0ABV7QIS9_9PSEU</name>
<evidence type="ECO:0000259" key="2">
    <source>
        <dbReference type="PROSITE" id="PS50937"/>
    </source>
</evidence>
<dbReference type="SUPFAM" id="SSF46955">
    <property type="entry name" value="Putative DNA-binding domain"/>
    <property type="match status" value="1"/>
</dbReference>
<dbReference type="InterPro" id="IPR009061">
    <property type="entry name" value="DNA-bd_dom_put_sf"/>
</dbReference>
<dbReference type="PANTHER" id="PTHR30204">
    <property type="entry name" value="REDOX-CYCLING DRUG-SENSING TRANSCRIPTIONAL ACTIVATOR SOXR"/>
    <property type="match status" value="1"/>
</dbReference>
<dbReference type="RefSeq" id="WP_377872992.1">
    <property type="nucleotide sequence ID" value="NZ_JBHMAY010000043.1"/>
</dbReference>
<reference evidence="4" key="1">
    <citation type="journal article" date="2019" name="Int. J. Syst. Evol. Microbiol.">
        <title>The Global Catalogue of Microorganisms (GCM) 10K type strain sequencing project: providing services to taxonomists for standard genome sequencing and annotation.</title>
        <authorList>
            <consortium name="The Broad Institute Genomics Platform"/>
            <consortium name="The Broad Institute Genome Sequencing Center for Infectious Disease"/>
            <person name="Wu L."/>
            <person name="Ma J."/>
        </authorList>
    </citation>
    <scope>NUCLEOTIDE SEQUENCE [LARGE SCALE GENOMIC DNA]</scope>
    <source>
        <strain evidence="4">CGMCC 4.7682</strain>
    </source>
</reference>